<dbReference type="EMBL" id="CP010899">
    <property type="protein sequence ID" value="ALA97088.1"/>
    <property type="molecule type" value="Genomic_DNA"/>
</dbReference>
<protein>
    <submittedName>
        <fullName evidence="2">Uncharacterized protein</fullName>
    </submittedName>
</protein>
<organism evidence="2 3">
    <name type="scientific">Spiroplasma kunkelii CR2-3x</name>
    <dbReference type="NCBI Taxonomy" id="273035"/>
    <lineage>
        <taxon>Bacteria</taxon>
        <taxon>Bacillati</taxon>
        <taxon>Mycoplasmatota</taxon>
        <taxon>Mollicutes</taxon>
        <taxon>Entomoplasmatales</taxon>
        <taxon>Spiroplasmataceae</taxon>
        <taxon>Spiroplasma</taxon>
    </lineage>
</organism>
<gene>
    <name evidence="2" type="ORF">SKUN_00165</name>
</gene>
<keyword evidence="3" id="KW-1185">Reference proteome</keyword>
<evidence type="ECO:0000313" key="2">
    <source>
        <dbReference type="EMBL" id="ALA97088.1"/>
    </source>
</evidence>
<sequence>MTITESIKFDKLQEENEALKKELTEKDQEIKKLEEQWESLVYNNYKLQQQQLYKEDFKTFDYCINCGDELFIIDNMKKRKKEIKKVNINEKCNTCGWKRIIDLKDNSLYDKLPSKDLK</sequence>
<evidence type="ECO:0000313" key="3">
    <source>
        <dbReference type="Proteomes" id="UP000062963"/>
    </source>
</evidence>
<dbReference type="AlphaFoldDB" id="A0A0K2JF65"/>
<reference evidence="2 3" key="1">
    <citation type="journal article" date="2015" name="Genome Announc.">
        <title>Complete Genome Sequence of Spiroplasma kunkelii Strain CR2-3x, Causal Agent of Corn Stunt Disease in Zea mays L.</title>
        <authorList>
            <person name="Davis R.E."/>
            <person name="Shao J."/>
            <person name="Dally E.L."/>
            <person name="Zhao Y."/>
            <person name="Gasparich G.E."/>
            <person name="Gaynor B.J."/>
            <person name="Athey J.C."/>
            <person name="Harrison N.A."/>
            <person name="Donofrio N."/>
        </authorList>
    </citation>
    <scope>NUCLEOTIDE SEQUENCE [LARGE SCALE GENOMIC DNA]</scope>
    <source>
        <strain evidence="2 3">CR2-3x</strain>
    </source>
</reference>
<dbReference type="RefSeq" id="WP_053390434.1">
    <property type="nucleotide sequence ID" value="NZ_CP010899.1"/>
</dbReference>
<proteinExistence type="predicted"/>
<accession>A0A0K2JF65</accession>
<evidence type="ECO:0000256" key="1">
    <source>
        <dbReference type="SAM" id="Coils"/>
    </source>
</evidence>
<dbReference type="Proteomes" id="UP000062963">
    <property type="component" value="Chromosome"/>
</dbReference>
<name>A0A0K2JF65_SPIKU</name>
<dbReference type="OrthoDB" id="391438at2"/>
<dbReference type="KEGG" id="skn:SKUN_00165"/>
<keyword evidence="1" id="KW-0175">Coiled coil</keyword>
<feature type="coiled-coil region" evidence="1">
    <location>
        <begin position="9"/>
        <end position="36"/>
    </location>
</feature>
<dbReference type="STRING" id="273035.SKUN_00165"/>
<dbReference type="PATRIC" id="fig|273035.7.peg.192"/>